<proteinExistence type="predicted"/>
<evidence type="ECO:0000313" key="2">
    <source>
        <dbReference type="Proteomes" id="UP000320513"/>
    </source>
</evidence>
<dbReference type="OrthoDB" id="4641839at2"/>
<reference evidence="1 2" key="1">
    <citation type="submission" date="2019-07" db="EMBL/GenBank/DDBJ databases">
        <title>New Mycobacterium species.</title>
        <authorList>
            <person name="Tortoli E."/>
            <person name="Ghielmetti G."/>
            <person name="Friedel U."/>
            <person name="Trovato A."/>
        </authorList>
    </citation>
    <scope>NUCLEOTIDE SEQUENCE [LARGE SCALE GENOMIC DNA]</scope>
    <source>
        <strain evidence="1 2">16-83</strain>
    </source>
</reference>
<protein>
    <recommendedName>
        <fullName evidence="3">Isoniazid-inducible protein iniC</fullName>
    </recommendedName>
</protein>
<dbReference type="AlphaFoldDB" id="A0A557XYC7"/>
<evidence type="ECO:0000313" key="1">
    <source>
        <dbReference type="EMBL" id="TVS91163.1"/>
    </source>
</evidence>
<dbReference type="EMBL" id="VMQU01000017">
    <property type="protein sequence ID" value="TVS91163.1"/>
    <property type="molecule type" value="Genomic_DNA"/>
</dbReference>
<comment type="caution">
    <text evidence="1">The sequence shown here is derived from an EMBL/GenBank/DDBJ whole genome shotgun (WGS) entry which is preliminary data.</text>
</comment>
<dbReference type="Proteomes" id="UP000320513">
    <property type="component" value="Unassembled WGS sequence"/>
</dbReference>
<name>A0A557XYC7_9MYCO</name>
<dbReference type="RefSeq" id="WP_144950231.1">
    <property type="nucleotide sequence ID" value="NZ_VMQU01000017.1"/>
</dbReference>
<evidence type="ECO:0008006" key="3">
    <source>
        <dbReference type="Google" id="ProtNLM"/>
    </source>
</evidence>
<gene>
    <name evidence="1" type="ORF">FPZ47_06300</name>
</gene>
<accession>A0A557XYC7</accession>
<sequence length="371" mass="38300">MKGQGHRIFVDGLTRFAAGLAEPRVTAIAERTAEPLRVAVRGRRGAGRGTVARGLRAAAGERAAIGSAALCEISPAGEVAPDVEVIVHVVTEVIKPEDAAAIASARQPVLAVLNKADLVGSLSGRTGDGPIAAARTRAAELSALVGVPVEPMIGSLAVAALGGLDGGLWAALRLLADHPGHADLFDLSCDGFLAAQSAVPADVRRRLLDTLDLFGTALAVAAVRQGRTQAQVRVLLRRMSGVDAVLGALAAVGAEARYRRVLDAVAELEALAVGDERIGGFLTRDDTVLARMAAAVDVAEAAGLEAGPVWADGRDAAAHLPRAVRWQRYSLGRMGPVSDLHRACGADIARGSLRLWSQACGSLPEQSGHAW</sequence>
<keyword evidence="2" id="KW-1185">Reference proteome</keyword>
<organism evidence="1 2">
    <name type="scientific">Mycobacterium helveticum</name>
    <dbReference type="NCBI Taxonomy" id="2592811"/>
    <lineage>
        <taxon>Bacteria</taxon>
        <taxon>Bacillati</taxon>
        <taxon>Actinomycetota</taxon>
        <taxon>Actinomycetes</taxon>
        <taxon>Mycobacteriales</taxon>
        <taxon>Mycobacteriaceae</taxon>
        <taxon>Mycobacterium</taxon>
    </lineage>
</organism>